<evidence type="ECO:0008006" key="4">
    <source>
        <dbReference type="Google" id="ProtNLM"/>
    </source>
</evidence>
<comment type="caution">
    <text evidence="2">The sequence shown here is derived from an EMBL/GenBank/DDBJ whole genome shotgun (WGS) entry which is preliminary data.</text>
</comment>
<sequence>MLNYRLPIYWVFITFVCLFLSGCTLRIKSGEPKLFIGITRILVDELQGQDPGVSYVGSTNFGVAVEDSNLVVGISKLREYSIDGGSVLVAEIENDLTAEIFVAAAKEAGVSVVYLVK</sequence>
<evidence type="ECO:0000313" key="3">
    <source>
        <dbReference type="Proteomes" id="UP000622317"/>
    </source>
</evidence>
<evidence type="ECO:0000256" key="1">
    <source>
        <dbReference type="SAM" id="Phobius"/>
    </source>
</evidence>
<evidence type="ECO:0000313" key="2">
    <source>
        <dbReference type="EMBL" id="MBD5778792.1"/>
    </source>
</evidence>
<keyword evidence="1" id="KW-1133">Transmembrane helix</keyword>
<gene>
    <name evidence="2" type="ORF">IEN85_04765</name>
</gene>
<organism evidence="2 3">
    <name type="scientific">Pelagicoccus enzymogenes</name>
    <dbReference type="NCBI Taxonomy" id="2773457"/>
    <lineage>
        <taxon>Bacteria</taxon>
        <taxon>Pseudomonadati</taxon>
        <taxon>Verrucomicrobiota</taxon>
        <taxon>Opitutia</taxon>
        <taxon>Puniceicoccales</taxon>
        <taxon>Pelagicoccaceae</taxon>
        <taxon>Pelagicoccus</taxon>
    </lineage>
</organism>
<dbReference type="AlphaFoldDB" id="A0A927F5X6"/>
<dbReference type="RefSeq" id="WP_191615920.1">
    <property type="nucleotide sequence ID" value="NZ_JACYFG010000006.1"/>
</dbReference>
<protein>
    <recommendedName>
        <fullName evidence="4">Lipoprotein</fullName>
    </recommendedName>
</protein>
<dbReference type="Proteomes" id="UP000622317">
    <property type="component" value="Unassembled WGS sequence"/>
</dbReference>
<proteinExistence type="predicted"/>
<dbReference type="EMBL" id="JACYFG010000006">
    <property type="protein sequence ID" value="MBD5778792.1"/>
    <property type="molecule type" value="Genomic_DNA"/>
</dbReference>
<feature type="transmembrane region" description="Helical" evidence="1">
    <location>
        <begin position="6"/>
        <end position="25"/>
    </location>
</feature>
<keyword evidence="1" id="KW-0812">Transmembrane</keyword>
<accession>A0A927F5X6</accession>
<keyword evidence="3" id="KW-1185">Reference proteome</keyword>
<name>A0A927F5X6_9BACT</name>
<keyword evidence="1" id="KW-0472">Membrane</keyword>
<dbReference type="PROSITE" id="PS51257">
    <property type="entry name" value="PROKAR_LIPOPROTEIN"/>
    <property type="match status" value="1"/>
</dbReference>
<reference evidence="2" key="1">
    <citation type="submission" date="2020-09" db="EMBL/GenBank/DDBJ databases">
        <title>Pelagicoccus enzymogenes sp. nov. with an EPS production, isolated from marine sediment.</title>
        <authorList>
            <person name="Feng X."/>
        </authorList>
    </citation>
    <scope>NUCLEOTIDE SEQUENCE</scope>
    <source>
        <strain evidence="2">NFK12</strain>
    </source>
</reference>